<gene>
    <name evidence="3" type="ORF">DSTB1V02_LOCUS1169</name>
</gene>
<accession>A0A7R8X017</accession>
<feature type="compositionally biased region" description="Acidic residues" evidence="1">
    <location>
        <begin position="254"/>
        <end position="265"/>
    </location>
</feature>
<evidence type="ECO:0000256" key="2">
    <source>
        <dbReference type="SAM" id="SignalP"/>
    </source>
</evidence>
<evidence type="ECO:0000256" key="1">
    <source>
        <dbReference type="SAM" id="MobiDB-lite"/>
    </source>
</evidence>
<feature type="region of interest" description="Disordered" evidence="1">
    <location>
        <begin position="182"/>
        <end position="207"/>
    </location>
</feature>
<reference evidence="3" key="1">
    <citation type="submission" date="2020-11" db="EMBL/GenBank/DDBJ databases">
        <authorList>
            <person name="Tran Van P."/>
        </authorList>
    </citation>
    <scope>NUCLEOTIDE SEQUENCE</scope>
</reference>
<dbReference type="OrthoDB" id="6346805at2759"/>
<dbReference type="EMBL" id="LR899622">
    <property type="protein sequence ID" value="CAD7241169.1"/>
    <property type="molecule type" value="Genomic_DNA"/>
</dbReference>
<dbReference type="Proteomes" id="UP000677054">
    <property type="component" value="Unassembled WGS sequence"/>
</dbReference>
<feature type="signal peptide" evidence="2">
    <location>
        <begin position="1"/>
        <end position="15"/>
    </location>
</feature>
<dbReference type="AlphaFoldDB" id="A0A7R8X017"/>
<feature type="chain" id="PRO_5036208950" evidence="2">
    <location>
        <begin position="16"/>
        <end position="355"/>
    </location>
</feature>
<keyword evidence="2" id="KW-0732">Signal</keyword>
<protein>
    <submittedName>
        <fullName evidence="3">Uncharacterized protein</fullName>
    </submittedName>
</protein>
<feature type="compositionally biased region" description="Basic and acidic residues" evidence="1">
    <location>
        <begin position="289"/>
        <end position="303"/>
    </location>
</feature>
<feature type="region of interest" description="Disordered" evidence="1">
    <location>
        <begin position="32"/>
        <end position="72"/>
    </location>
</feature>
<keyword evidence="4" id="KW-1185">Reference proteome</keyword>
<sequence length="355" mass="39898">MRVLLVLLFAGLAVASPRSRYRRQLVVQRPEAEADVETDAEFVPPKQDTFQQEEDENENGNGNGNGNRGDERGTGFQTFVFRPFFPRVRMPFFDFRLPTFRPSFGAYPPFNRRQPFGGVVEVDVGGDNDGDDSQVEEDRFPVVRPESSRPSLFNFGNVFDEFTRHFEDLERRMSVLWNALRNRGDDDDDGDGASPDALPNGYRNTTSTTKVVNGSIVTVNETVHKTGGDDGQSFFHFKVVHIRPEFGQGSDVEVTQEEDEEEQDFEYPGQKGTEAPKVPEQEQQGSEFPGKKQEGGSEFPGKEQEDEFEEFPGNKGTESISEGPELFPLEPLEVNEVLKDDEKVPVVNLGQLTLS</sequence>
<evidence type="ECO:0000313" key="3">
    <source>
        <dbReference type="EMBL" id="CAD7241169.1"/>
    </source>
</evidence>
<feature type="region of interest" description="Disordered" evidence="1">
    <location>
        <begin position="248"/>
        <end position="328"/>
    </location>
</feature>
<organism evidence="3">
    <name type="scientific">Darwinula stevensoni</name>
    <dbReference type="NCBI Taxonomy" id="69355"/>
    <lineage>
        <taxon>Eukaryota</taxon>
        <taxon>Metazoa</taxon>
        <taxon>Ecdysozoa</taxon>
        <taxon>Arthropoda</taxon>
        <taxon>Crustacea</taxon>
        <taxon>Oligostraca</taxon>
        <taxon>Ostracoda</taxon>
        <taxon>Podocopa</taxon>
        <taxon>Podocopida</taxon>
        <taxon>Darwinulocopina</taxon>
        <taxon>Darwinuloidea</taxon>
        <taxon>Darwinulidae</taxon>
        <taxon>Darwinula</taxon>
    </lineage>
</organism>
<proteinExistence type="predicted"/>
<name>A0A7R8X017_9CRUS</name>
<dbReference type="EMBL" id="CAJPEV010000105">
    <property type="protein sequence ID" value="CAG0880635.1"/>
    <property type="molecule type" value="Genomic_DNA"/>
</dbReference>
<evidence type="ECO:0000313" key="4">
    <source>
        <dbReference type="Proteomes" id="UP000677054"/>
    </source>
</evidence>